<dbReference type="InParanoid" id="B7FRW9"/>
<feature type="region of interest" description="Disordered" evidence="1">
    <location>
        <begin position="848"/>
        <end position="900"/>
    </location>
</feature>
<accession>B7FRW9</accession>
<evidence type="ECO:0000313" key="2">
    <source>
        <dbReference type="EMBL" id="EEC50384.1"/>
    </source>
</evidence>
<feature type="compositionally biased region" description="Polar residues" evidence="1">
    <location>
        <begin position="36"/>
        <end position="47"/>
    </location>
</feature>
<feature type="region of interest" description="Disordered" evidence="1">
    <location>
        <begin position="96"/>
        <end position="151"/>
    </location>
</feature>
<dbReference type="EMBL" id="CM000606">
    <property type="protein sequence ID" value="EEC50384.1"/>
    <property type="molecule type" value="Genomic_DNA"/>
</dbReference>
<evidence type="ECO:0008006" key="4">
    <source>
        <dbReference type="Google" id="ProtNLM"/>
    </source>
</evidence>
<dbReference type="eggNOG" id="ENOG502SJRI">
    <property type="taxonomic scope" value="Eukaryota"/>
</dbReference>
<feature type="compositionally biased region" description="Low complexity" evidence="1">
    <location>
        <begin position="1"/>
        <end position="20"/>
    </location>
</feature>
<dbReference type="Pfam" id="PF11894">
    <property type="entry name" value="Nup192"/>
    <property type="match status" value="1"/>
</dbReference>
<keyword evidence="3" id="KW-1185">Reference proteome</keyword>
<reference evidence="2 3" key="1">
    <citation type="journal article" date="2008" name="Nature">
        <title>The Phaeodactylum genome reveals the evolutionary history of diatom genomes.</title>
        <authorList>
            <person name="Bowler C."/>
            <person name="Allen A.E."/>
            <person name="Badger J.H."/>
            <person name="Grimwood J."/>
            <person name="Jabbari K."/>
            <person name="Kuo A."/>
            <person name="Maheswari U."/>
            <person name="Martens C."/>
            <person name="Maumus F."/>
            <person name="Otillar R.P."/>
            <person name="Rayko E."/>
            <person name="Salamov A."/>
            <person name="Vandepoele K."/>
            <person name="Beszteri B."/>
            <person name="Gruber A."/>
            <person name="Heijde M."/>
            <person name="Katinka M."/>
            <person name="Mock T."/>
            <person name="Valentin K."/>
            <person name="Verret F."/>
            <person name="Berges J.A."/>
            <person name="Brownlee C."/>
            <person name="Cadoret J.P."/>
            <person name="Chiovitti A."/>
            <person name="Choi C.J."/>
            <person name="Coesel S."/>
            <person name="De Martino A."/>
            <person name="Detter J.C."/>
            <person name="Durkin C."/>
            <person name="Falciatore A."/>
            <person name="Fournet J."/>
            <person name="Haruta M."/>
            <person name="Huysman M.J."/>
            <person name="Jenkins B.D."/>
            <person name="Jiroutova K."/>
            <person name="Jorgensen R.E."/>
            <person name="Joubert Y."/>
            <person name="Kaplan A."/>
            <person name="Kroger N."/>
            <person name="Kroth P.G."/>
            <person name="La Roche J."/>
            <person name="Lindquist E."/>
            <person name="Lommer M."/>
            <person name="Martin-Jezequel V."/>
            <person name="Lopez P.J."/>
            <person name="Lucas S."/>
            <person name="Mangogna M."/>
            <person name="McGinnis K."/>
            <person name="Medlin L.K."/>
            <person name="Montsant A."/>
            <person name="Oudot-Le Secq M.P."/>
            <person name="Napoli C."/>
            <person name="Obornik M."/>
            <person name="Parker M.S."/>
            <person name="Petit J.L."/>
            <person name="Porcel B.M."/>
            <person name="Poulsen N."/>
            <person name="Robison M."/>
            <person name="Rychlewski L."/>
            <person name="Rynearson T.A."/>
            <person name="Schmutz J."/>
            <person name="Shapiro H."/>
            <person name="Siaut M."/>
            <person name="Stanley M."/>
            <person name="Sussman M.R."/>
            <person name="Taylor A.R."/>
            <person name="Vardi A."/>
            <person name="von Dassow P."/>
            <person name="Vyverman W."/>
            <person name="Willis A."/>
            <person name="Wyrwicz L.S."/>
            <person name="Rokhsar D.S."/>
            <person name="Weissenbach J."/>
            <person name="Armbrust E.V."/>
            <person name="Green B.R."/>
            <person name="Van de Peer Y."/>
            <person name="Grigoriev I.V."/>
        </authorList>
    </citation>
    <scope>NUCLEOTIDE SEQUENCE [LARGE SCALE GENOMIC DNA]</scope>
    <source>
        <strain evidence="2 3">CCAP 1055/1</strain>
    </source>
</reference>
<feature type="compositionally biased region" description="Polar residues" evidence="1">
    <location>
        <begin position="123"/>
        <end position="135"/>
    </location>
</feature>
<dbReference type="OrthoDB" id="2019644at2759"/>
<evidence type="ECO:0000313" key="3">
    <source>
        <dbReference type="Proteomes" id="UP000000759"/>
    </source>
</evidence>
<reference evidence="3" key="2">
    <citation type="submission" date="2008-08" db="EMBL/GenBank/DDBJ databases">
        <authorList>
            <consortium name="Diatom Consortium"/>
            <person name="Grigoriev I."/>
            <person name="Grimwood J."/>
            <person name="Kuo A."/>
            <person name="Otillar R.P."/>
            <person name="Salamov A."/>
            <person name="Detter J.C."/>
            <person name="Lindquist E."/>
            <person name="Shapiro H."/>
            <person name="Lucas S."/>
            <person name="Glavina del Rio T."/>
            <person name="Pitluck S."/>
            <person name="Rokhsar D."/>
            <person name="Bowler C."/>
        </authorList>
    </citation>
    <scope>GENOME REANNOTATION</scope>
    <source>
        <strain evidence="3">CCAP 1055/1</strain>
    </source>
</reference>
<dbReference type="KEGG" id="pti:PHATRDRAFT_43336"/>
<feature type="compositionally biased region" description="Low complexity" evidence="1">
    <location>
        <begin position="96"/>
        <end position="110"/>
    </location>
</feature>
<dbReference type="PaxDb" id="2850-Phatr43336"/>
<evidence type="ECO:0000256" key="1">
    <source>
        <dbReference type="SAM" id="MobiDB-lite"/>
    </source>
</evidence>
<dbReference type="RefSeq" id="XP_002177570.1">
    <property type="nucleotide sequence ID" value="XM_002177534.1"/>
</dbReference>
<dbReference type="HOGENOM" id="CLU_230328_0_0_1"/>
<feature type="region of interest" description="Disordered" evidence="1">
    <location>
        <begin position="1221"/>
        <end position="1243"/>
    </location>
</feature>
<sequence length="2277" mass="248639">MAFTFGTTPSSSNNSTPITGQGTGFSFGGGDGGQSAPASTNTPVGAPFTNTVSGGGVGFSLGSAATATPAFTGASSSNEASAPSTTTGFSFGASGTASSIGAPSSSGTPATSGNHAFGLGPQSGASNTVPAFQSGSAPTPSLTSKSTSTASEGLRVPKYEHIFPWQAMSEKLEELVSTALEDTEDGVLAGQALALLMADGKTQSHLTDVSPIVYCNSPNTAIRQQLQQRPLVYLESNQQEASLTESMYHDIVKLSDDLKLDETHVLSLYAHMSVDHVRAELESRFGVPDEALMRNIPLAVETLYWHEQALPLITLRSLLQHRLRAEPGHVVLQVTDDLLQDKLWQSLLEWVRVATRRITEWNAELSRLEPPATHGTSPQSAHAQTLSRHARFHVEQRQLAAECLYFWAYFTQLEATEVAALIDLAKELSNELPVLDPYIDVPSPVIASDPTAVSSPWRPFGTTMHALEKDPLTWQRELIQQTCKTTHVDRLQVISTLVVAILTSLDSRGLKHNRKTHCANDFGTSSSLLLSSQGNALLPPNSSTIDSLHPIHQRLSQNATDGWKRKDIFGLLACSFALLLQSTPSAVASPRAGPVSPGSSIDIRKAFRESLKAPETLGSFTMARLTLLPGLRSPSLLPSPACDAVEFYLATLTEFVSFYLEVLDDSGDRPISKAKWLQDAEEDLRLRRTHDDHIRQFETWAGGHTSAGSQRTSIAEVDLGSRPDCMDDVVALAVSVCALGPEYALPFWSTAVDQEKDGEEIQKLVPSNALKGLERQQSEDDTLRAPYLSMLSALALAKDEFQVTMDGATAVHRILSHDRNTGVKGHTWVTLIENLRWYARELDPQQYGSNVSKYGKNDKDSSNGTSTQYYYYSENLDGSERQDSEDTNNDPTSTRPKELGEDNTNLLLSILATISNVGERCPEARETVLSVNIPVYSSDGNETVGQDSALMILFTLATMPVAPGIRGAIFSTIASLLNDDACHEGQARRIQDFALQGWETLDACQILPIYLLEQYPTFRDAESKSFPGLAFPPSSTGYVDDKPGKSWIPANSMYAIIYELEFVESVMGFYPSSEGLLKLLNALFQVGGCPKGLGKARRVRPGCSPYIEFACHFILPRATGRFGGLGKLPFRSLEDESRLVALALELVKTVLTHYICPVNIYGDAVDAADKSQYMSAAQSAAKQALLHSRLVKSLVQVPLVGDAKHFAEDFPSQVPDQVKTAGVSVTSKNKPMPIRSHDSISASVPRTQSPGFLLLVETLSSNQGDLFNSLVAVVSQSQTMNAFGKNSDCNSKTYALFGAKRTILTGKSKEQVSSFANKSNLKQLEPNGVDLSYDQAVYWRERSVILALECMCAVVAREGCMYQATSTLSSTSIIVPVIHFRRKAAGSSRLKFSDYELTTFADLLVSAETDTGVVSSIVSLVGYISSNESRDLRISTAAVSLVLYVDRSIRNGFGSIIGSSPSKQRALSRAFAHRVLLSSQTDQAQDMELLRIVCERILLDLRRPSQERSPFAGILLGLSNEDLAPDEKSPNDCFGAFTQILKKKAFVTSSKSGELAASIFEIFFHLCNYAEANSGDAKMMLKSSSKLRKADFWLAHLSLILSNVSSIGTSSSRLNTSVFHSIAWILKGIANELRLLTDFSGVSTVQDSFLGPQPSKYRRIVSVLCNENSSLLLRLLDVMPIRRLYQNTVIVAPTEESVRFVKKGLYGAPSVVNGYDVVDTERLLVSMKQTKESIEEGLRNWCDHWNLSVARDCASAHCSDALRIVLGTINIADTTLGIRTTDDNVRSVKLLLNLLELVSSSGPSSSAPRDMDMDVYTTATRNLALAILSTTELVFKSASKAVSDTPGCATLLARAICQSGFHLGEGPDACRRNERTAILANALACILRRFSEEDTSKCRIEDFRNAALVLSRLSTFLRAGEIPPTQAVLARWCLSAILGLFARQDTSRELSFVQSVLTDPIRPGAMHSTATIMIKAISSRDVDMALLLQKIALLPFGGVLEAMYDVAKYYFFEEAKFLKDENASTMMYQRTEVGVPSFLIGHLELMISLLLSGIEETRKLQIAVEVLQIIQLYQPTVNRLLSGFPVDGEVLETFYRTYCQAKLLIDQGDKGFRKSTSFSNCPQMDEYTEYENGLVHLTMHLVEYPLPRSMLTSLPAHLEKHPSQAALQIVENSLQTVKSWWSSLDIEVHVSSSEWLSDSAGLALSDMICELASRGGDMARVGLSLIRRSESNSIADVQSLCRGLTRCSYGVRVRISAAFQSEFFGTFLLLIFLFHSL</sequence>
<organism evidence="2 3">
    <name type="scientific">Phaeodactylum tricornutum (strain CCAP 1055/1)</name>
    <dbReference type="NCBI Taxonomy" id="556484"/>
    <lineage>
        <taxon>Eukaryota</taxon>
        <taxon>Sar</taxon>
        <taxon>Stramenopiles</taxon>
        <taxon>Ochrophyta</taxon>
        <taxon>Bacillariophyta</taxon>
        <taxon>Bacillariophyceae</taxon>
        <taxon>Bacillariophycidae</taxon>
        <taxon>Naviculales</taxon>
        <taxon>Phaeodactylaceae</taxon>
        <taxon>Phaeodactylum</taxon>
    </lineage>
</organism>
<proteinExistence type="predicted"/>
<gene>
    <name evidence="2" type="ORF">PHATRDRAFT_43336</name>
</gene>
<feature type="compositionally biased region" description="Low complexity" evidence="1">
    <location>
        <begin position="136"/>
        <end position="151"/>
    </location>
</feature>
<dbReference type="GeneID" id="7197390"/>
<dbReference type="GO" id="GO:0005643">
    <property type="term" value="C:nuclear pore"/>
    <property type="evidence" value="ECO:0007669"/>
    <property type="project" value="InterPro"/>
</dbReference>
<feature type="region of interest" description="Disordered" evidence="1">
    <location>
        <begin position="1"/>
        <end position="47"/>
    </location>
</feature>
<feature type="compositionally biased region" description="Gly residues" evidence="1">
    <location>
        <begin position="21"/>
        <end position="33"/>
    </location>
</feature>
<protein>
    <recommendedName>
        <fullName evidence="4">Nucleoporin</fullName>
    </recommendedName>
</protein>
<dbReference type="InterPro" id="IPR021827">
    <property type="entry name" value="Nup186/Nup192/Nup205"/>
</dbReference>
<name>B7FRW9_PHATC</name>
<dbReference type="Proteomes" id="UP000000759">
    <property type="component" value="Chromosome 2"/>
</dbReference>